<dbReference type="EMBL" id="LNQE01000808">
    <property type="protein sequence ID" value="KUG24864.1"/>
    <property type="molecule type" value="Genomic_DNA"/>
</dbReference>
<dbReference type="SUPFAM" id="SSF53167">
    <property type="entry name" value="Purine and uridine phosphorylases"/>
    <property type="match status" value="1"/>
</dbReference>
<dbReference type="GO" id="GO:0009116">
    <property type="term" value="P:nucleoside metabolic process"/>
    <property type="evidence" value="ECO:0007669"/>
    <property type="project" value="InterPro"/>
</dbReference>
<protein>
    <recommendedName>
        <fullName evidence="3">purine-nucleoside phosphorylase</fullName>
        <ecNumber evidence="3">2.4.2.1</ecNumber>
    </recommendedName>
    <alternativeName>
        <fullName evidence="6">Inosine-guanosine phosphorylase</fullName>
    </alternativeName>
</protein>
<dbReference type="InterPro" id="IPR035994">
    <property type="entry name" value="Nucleoside_phosphorylase_sf"/>
</dbReference>
<feature type="domain" description="Nucleoside phosphorylase" evidence="7">
    <location>
        <begin position="25"/>
        <end position="270"/>
    </location>
</feature>
<reference evidence="8" key="1">
    <citation type="journal article" date="2015" name="Proc. Natl. Acad. Sci. U.S.A.">
        <title>Networks of energetic and metabolic interactions define dynamics in microbial communities.</title>
        <authorList>
            <person name="Embree M."/>
            <person name="Liu J.K."/>
            <person name="Al-Bassam M.M."/>
            <person name="Zengler K."/>
        </authorList>
    </citation>
    <scope>NUCLEOTIDE SEQUENCE</scope>
</reference>
<dbReference type="InterPro" id="IPR000845">
    <property type="entry name" value="Nucleoside_phosphorylase_d"/>
</dbReference>
<name>A0A0W8FVF8_9ZZZZ</name>
<evidence type="ECO:0000259" key="7">
    <source>
        <dbReference type="Pfam" id="PF01048"/>
    </source>
</evidence>
<evidence type="ECO:0000256" key="3">
    <source>
        <dbReference type="ARBA" id="ARBA00011886"/>
    </source>
</evidence>
<comment type="similarity">
    <text evidence="2">Belongs to the PNP/MTAP phosphorylase family.</text>
</comment>
<dbReference type="PANTHER" id="PTHR11904:SF9">
    <property type="entry name" value="PURINE NUCLEOSIDE PHOSPHORYLASE-RELATED"/>
    <property type="match status" value="1"/>
</dbReference>
<keyword evidence="5 8" id="KW-0808">Transferase</keyword>
<dbReference type="AlphaFoldDB" id="A0A0W8FVF8"/>
<dbReference type="GO" id="GO:0004731">
    <property type="term" value="F:purine-nucleoside phosphorylase activity"/>
    <property type="evidence" value="ECO:0007669"/>
    <property type="project" value="UniProtKB-EC"/>
</dbReference>
<accession>A0A0W8FVF8</accession>
<dbReference type="NCBIfam" id="TIGR01697">
    <property type="entry name" value="PNPH-PUNA-XAPA"/>
    <property type="match status" value="1"/>
</dbReference>
<sequence>MVNLTEKYRPLLEQIKSEAPFKPNIALILGSGLGDFAENVHTDKSIPTDSLPNYPKSTVEGHKGFIHFSKYTDKELLIFQGRIHIYEGYPLSDCVLPVLIAKELGCDKVILTNAAGGINPNFKPGDLMLILDVNSINIKKEITNLLGLAAIEERNKLLDFPSSQITDAIRGAALIEKIPLKEGTYILTKGPSYESAAEIKMYANLGIDAVGMSTVHEAIFAMKLGMKVGAISLITNHAAGISSQKLSHQEVIETAEKSKSMFERLIKKTISIL</sequence>
<dbReference type="CDD" id="cd09009">
    <property type="entry name" value="PNP-EcPNPII_like"/>
    <property type="match status" value="1"/>
</dbReference>
<dbReference type="NCBIfam" id="NF006054">
    <property type="entry name" value="PRK08202.1"/>
    <property type="match status" value="1"/>
</dbReference>
<dbReference type="PIRSF" id="PIRSF000477">
    <property type="entry name" value="PurNPase"/>
    <property type="match status" value="1"/>
</dbReference>
<evidence type="ECO:0000313" key="8">
    <source>
        <dbReference type="EMBL" id="KUG24864.1"/>
    </source>
</evidence>
<dbReference type="GO" id="GO:0005737">
    <property type="term" value="C:cytoplasm"/>
    <property type="evidence" value="ECO:0007669"/>
    <property type="project" value="TreeGrafter"/>
</dbReference>
<gene>
    <name evidence="8" type="ORF">ASZ90_005325</name>
</gene>
<evidence type="ECO:0000256" key="2">
    <source>
        <dbReference type="ARBA" id="ARBA00006751"/>
    </source>
</evidence>
<dbReference type="InterPro" id="IPR011268">
    <property type="entry name" value="Purine_phosphorylase"/>
</dbReference>
<comment type="caution">
    <text evidence="8">The sequence shown here is derived from an EMBL/GenBank/DDBJ whole genome shotgun (WGS) entry which is preliminary data.</text>
</comment>
<keyword evidence="4 8" id="KW-0328">Glycosyltransferase</keyword>
<dbReference type="PANTHER" id="PTHR11904">
    <property type="entry name" value="METHYLTHIOADENOSINE/PURINE NUCLEOSIDE PHOSPHORYLASE"/>
    <property type="match status" value="1"/>
</dbReference>
<dbReference type="Pfam" id="PF01048">
    <property type="entry name" value="PNP_UDP_1"/>
    <property type="match status" value="1"/>
</dbReference>
<dbReference type="EC" id="2.4.2.1" evidence="3"/>
<proteinExistence type="inferred from homology"/>
<comment type="pathway">
    <text evidence="1">Purine metabolism; purine nucleoside salvage.</text>
</comment>
<organism evidence="8">
    <name type="scientific">hydrocarbon metagenome</name>
    <dbReference type="NCBI Taxonomy" id="938273"/>
    <lineage>
        <taxon>unclassified sequences</taxon>
        <taxon>metagenomes</taxon>
        <taxon>ecological metagenomes</taxon>
    </lineage>
</organism>
<evidence type="ECO:0000256" key="4">
    <source>
        <dbReference type="ARBA" id="ARBA00022676"/>
    </source>
</evidence>
<evidence type="ECO:0000256" key="1">
    <source>
        <dbReference type="ARBA" id="ARBA00005058"/>
    </source>
</evidence>
<evidence type="ECO:0000256" key="5">
    <source>
        <dbReference type="ARBA" id="ARBA00022679"/>
    </source>
</evidence>
<evidence type="ECO:0000256" key="6">
    <source>
        <dbReference type="ARBA" id="ARBA00031036"/>
    </source>
</evidence>
<dbReference type="UniPathway" id="UPA00606"/>
<dbReference type="Gene3D" id="3.40.50.1580">
    <property type="entry name" value="Nucleoside phosphorylase domain"/>
    <property type="match status" value="1"/>
</dbReference>